<gene>
    <name evidence="13" type="primary">pgk</name>
    <name evidence="17" type="ORF">SAMN05421858_1751</name>
</gene>
<feature type="binding site" evidence="13">
    <location>
        <position position="46"/>
    </location>
    <ligand>
        <name>substrate</name>
    </ligand>
</feature>
<evidence type="ECO:0000256" key="5">
    <source>
        <dbReference type="ARBA" id="ARBA00013061"/>
    </source>
</evidence>
<dbReference type="FunFam" id="3.40.50.1260:FF:000006">
    <property type="entry name" value="Phosphoglycerate kinase"/>
    <property type="match status" value="1"/>
</dbReference>
<keyword evidence="8 13" id="KW-0808">Transferase</keyword>
<dbReference type="FunFam" id="3.40.50.1260:FF:000012">
    <property type="entry name" value="Phosphoglycerate kinase"/>
    <property type="match status" value="1"/>
</dbReference>
<keyword evidence="12 13" id="KW-0324">Glycolysis</keyword>
<feature type="binding site" evidence="13 14">
    <location>
        <begin position="30"/>
        <end position="32"/>
    </location>
    <ligand>
        <name>substrate</name>
    </ligand>
</feature>
<dbReference type="EC" id="2.7.2.3" evidence="5 13"/>
<dbReference type="InterPro" id="IPR015824">
    <property type="entry name" value="Phosphoglycerate_kinase_N"/>
</dbReference>
<comment type="pathway">
    <text evidence="3 13">Carbohydrate degradation; glycolysis; pyruvate from D-glyceraldehyde 3-phosphate: step 2/5.</text>
</comment>
<keyword evidence="10 13" id="KW-0418">Kinase</keyword>
<dbReference type="Proteomes" id="UP000186914">
    <property type="component" value="Unassembled WGS sequence"/>
</dbReference>
<organism evidence="17 18">
    <name type="scientific">Haladaptatus litoreus</name>
    <dbReference type="NCBI Taxonomy" id="553468"/>
    <lineage>
        <taxon>Archaea</taxon>
        <taxon>Methanobacteriati</taxon>
        <taxon>Methanobacteriota</taxon>
        <taxon>Stenosarchaea group</taxon>
        <taxon>Halobacteria</taxon>
        <taxon>Halobacteriales</taxon>
        <taxon>Haladaptataceae</taxon>
        <taxon>Haladaptatus</taxon>
    </lineage>
</organism>
<evidence type="ECO:0000256" key="11">
    <source>
        <dbReference type="ARBA" id="ARBA00022840"/>
    </source>
</evidence>
<evidence type="ECO:0000313" key="17">
    <source>
        <dbReference type="EMBL" id="SIR18999.1"/>
    </source>
</evidence>
<feature type="binding site" evidence="14">
    <location>
        <position position="126"/>
    </location>
    <ligand>
        <name>(2R)-3-phosphoglycerate</name>
        <dbReference type="ChEBI" id="CHEBI:58272"/>
    </ligand>
</feature>
<feature type="binding site" evidence="14">
    <location>
        <position position="166"/>
    </location>
    <ligand>
        <name>(2R)-3-phosphoglycerate</name>
        <dbReference type="ChEBI" id="CHEBI:58272"/>
    </ligand>
</feature>
<evidence type="ECO:0000256" key="7">
    <source>
        <dbReference type="ARBA" id="ARBA00022490"/>
    </source>
</evidence>
<evidence type="ECO:0000256" key="8">
    <source>
        <dbReference type="ARBA" id="ARBA00022679"/>
    </source>
</evidence>
<dbReference type="PRINTS" id="PR00477">
    <property type="entry name" value="PHGLYCKINASE"/>
</dbReference>
<evidence type="ECO:0000256" key="4">
    <source>
        <dbReference type="ARBA" id="ARBA00008982"/>
    </source>
</evidence>
<evidence type="ECO:0000256" key="9">
    <source>
        <dbReference type="ARBA" id="ARBA00022741"/>
    </source>
</evidence>
<evidence type="ECO:0000256" key="13">
    <source>
        <dbReference type="HAMAP-Rule" id="MF_00145"/>
    </source>
</evidence>
<dbReference type="HAMAP" id="MF_00145">
    <property type="entry name" value="Phosphoglyc_kinase"/>
    <property type="match status" value="1"/>
</dbReference>
<reference evidence="18" key="1">
    <citation type="submission" date="2017-01" db="EMBL/GenBank/DDBJ databases">
        <authorList>
            <person name="Varghese N."/>
            <person name="Submissions S."/>
        </authorList>
    </citation>
    <scope>NUCLEOTIDE SEQUENCE [LARGE SCALE GENOMIC DNA]</scope>
    <source>
        <strain evidence="18">CGMCC 1.7737</strain>
    </source>
</reference>
<evidence type="ECO:0000256" key="1">
    <source>
        <dbReference type="ARBA" id="ARBA00000642"/>
    </source>
</evidence>
<protein>
    <recommendedName>
        <fullName evidence="6 13">Phosphoglycerate kinase</fullName>
        <ecNumber evidence="5 13">2.7.2.3</ecNumber>
    </recommendedName>
</protein>
<dbReference type="GO" id="GO:0006096">
    <property type="term" value="P:glycolytic process"/>
    <property type="evidence" value="ECO:0007669"/>
    <property type="project" value="UniProtKB-UniRule"/>
</dbReference>
<keyword evidence="9 13" id="KW-0547">Nucleotide-binding</keyword>
<feature type="binding site" evidence="13">
    <location>
        <position position="126"/>
    </location>
    <ligand>
        <name>substrate</name>
    </ligand>
</feature>
<evidence type="ECO:0000256" key="16">
    <source>
        <dbReference type="RuleBase" id="RU000532"/>
    </source>
</evidence>
<feature type="binding site" evidence="13 15">
    <location>
        <position position="341"/>
    </location>
    <ligand>
        <name>ATP</name>
        <dbReference type="ChEBI" id="CHEBI:30616"/>
    </ligand>
</feature>
<evidence type="ECO:0000256" key="6">
    <source>
        <dbReference type="ARBA" id="ARBA00016471"/>
    </source>
</evidence>
<name>A0A1N6YX41_9EURY</name>
<dbReference type="GO" id="GO:0005524">
    <property type="term" value="F:ATP binding"/>
    <property type="evidence" value="ECO:0007669"/>
    <property type="project" value="UniProtKB-KW"/>
</dbReference>
<comment type="subcellular location">
    <subcellularLocation>
        <location evidence="2 13">Cytoplasm</location>
    </subcellularLocation>
</comment>
<keyword evidence="18" id="KW-1185">Reference proteome</keyword>
<evidence type="ECO:0000256" key="2">
    <source>
        <dbReference type="ARBA" id="ARBA00004496"/>
    </source>
</evidence>
<dbReference type="PIRSF" id="PIRSF000724">
    <property type="entry name" value="Pgk"/>
    <property type="match status" value="1"/>
</dbReference>
<evidence type="ECO:0000256" key="12">
    <source>
        <dbReference type="ARBA" id="ARBA00023152"/>
    </source>
</evidence>
<dbReference type="Gene3D" id="3.40.50.1260">
    <property type="entry name" value="Phosphoglycerate kinase, N-terminal domain"/>
    <property type="match status" value="2"/>
</dbReference>
<dbReference type="GO" id="GO:0004618">
    <property type="term" value="F:phosphoglycerate kinase activity"/>
    <property type="evidence" value="ECO:0007669"/>
    <property type="project" value="UniProtKB-UniRule"/>
</dbReference>
<feature type="binding site" evidence="13">
    <location>
        <position position="166"/>
    </location>
    <ligand>
        <name>substrate</name>
    </ligand>
</feature>
<sequence>MPSGVGGTGMPIQTLDDLAVQGTTLGVRIDINSPLTESGDLADDARLRAHVDTLSELLERGGKVAILAHQGRPGSDDFASLSPHAERLDELLSYPVSHCDATFSGDARMAVENLRESEAVVLENTRFYSEEYMEFPAEEAAETHLVDRLVPELDAYVNDAFAAAHRSQPSLVGFPTRLPGYVGRVMENELDVLGDIDATPRPRVYVVGGAKVSDSIAVAKNVLERDLADHVLTAGVVGNVFLFADGADLGDASADFIHDQGYWDYIDDAADLLEAYSDKIHLPKDAAVERDGERAEITRGDFPPKEDEGAMDIGDATITAYSKILRNAGTVILNGPAGVFEDDTFADGTRELYTEAVNAEYSIVGGGDTAAAIRKFGLSGFDHVSTGGGACLRMLTGDPLPAVEALSR</sequence>
<comment type="subunit">
    <text evidence="13">Monomer.</text>
</comment>
<proteinExistence type="inferred from homology"/>
<feature type="binding site" evidence="13 15">
    <location>
        <begin position="366"/>
        <end position="369"/>
    </location>
    <ligand>
        <name>ATP</name>
        <dbReference type="ChEBI" id="CHEBI:30616"/>
    </ligand>
</feature>
<dbReference type="PANTHER" id="PTHR11406">
    <property type="entry name" value="PHOSPHOGLYCERATE KINASE"/>
    <property type="match status" value="1"/>
</dbReference>
<dbReference type="GO" id="GO:0043531">
    <property type="term" value="F:ADP binding"/>
    <property type="evidence" value="ECO:0007669"/>
    <property type="project" value="TreeGrafter"/>
</dbReference>
<comment type="caution">
    <text evidence="13">Lacks conserved residue(s) required for the propagation of feature annotation.</text>
</comment>
<dbReference type="InterPro" id="IPR036043">
    <property type="entry name" value="Phosphoglycerate_kinase_sf"/>
</dbReference>
<evidence type="ECO:0000256" key="14">
    <source>
        <dbReference type="PIRSR" id="PIRSR000724-1"/>
    </source>
</evidence>
<dbReference type="GO" id="GO:0006094">
    <property type="term" value="P:gluconeogenesis"/>
    <property type="evidence" value="ECO:0007669"/>
    <property type="project" value="TreeGrafter"/>
</dbReference>
<comment type="catalytic activity">
    <reaction evidence="1 13 16">
        <text>(2R)-3-phosphoglycerate + ATP = (2R)-3-phospho-glyceroyl phosphate + ADP</text>
        <dbReference type="Rhea" id="RHEA:14801"/>
        <dbReference type="ChEBI" id="CHEBI:30616"/>
        <dbReference type="ChEBI" id="CHEBI:57604"/>
        <dbReference type="ChEBI" id="CHEBI:58272"/>
        <dbReference type="ChEBI" id="CHEBI:456216"/>
        <dbReference type="EC" id="2.7.2.3"/>
    </reaction>
</comment>
<dbReference type="AlphaFoldDB" id="A0A1N6YX41"/>
<feature type="binding site" evidence="13 14">
    <location>
        <begin position="69"/>
        <end position="72"/>
    </location>
    <ligand>
        <name>substrate</name>
    </ligand>
</feature>
<keyword evidence="7 13" id="KW-0963">Cytoplasm</keyword>
<evidence type="ECO:0000313" key="18">
    <source>
        <dbReference type="Proteomes" id="UP000186914"/>
    </source>
</evidence>
<evidence type="ECO:0000256" key="10">
    <source>
        <dbReference type="ARBA" id="ARBA00022777"/>
    </source>
</evidence>
<dbReference type="GO" id="GO:0005829">
    <property type="term" value="C:cytosol"/>
    <property type="evidence" value="ECO:0007669"/>
    <property type="project" value="TreeGrafter"/>
</dbReference>
<dbReference type="Pfam" id="PF00162">
    <property type="entry name" value="PGK"/>
    <property type="match status" value="1"/>
</dbReference>
<keyword evidence="11 13" id="KW-0067">ATP-binding</keyword>
<evidence type="ECO:0000256" key="3">
    <source>
        <dbReference type="ARBA" id="ARBA00004838"/>
    </source>
</evidence>
<dbReference type="InterPro" id="IPR001576">
    <property type="entry name" value="Phosphoglycerate_kinase"/>
</dbReference>
<dbReference type="EMBL" id="FTNO01000001">
    <property type="protein sequence ID" value="SIR18999.1"/>
    <property type="molecule type" value="Genomic_DNA"/>
</dbReference>
<feature type="binding site" evidence="14">
    <location>
        <position position="46"/>
    </location>
    <ligand>
        <name>(2R)-3-phosphoglycerate</name>
        <dbReference type="ChEBI" id="CHEBI:58272"/>
    </ligand>
</feature>
<dbReference type="SUPFAM" id="SSF53748">
    <property type="entry name" value="Phosphoglycerate kinase"/>
    <property type="match status" value="1"/>
</dbReference>
<dbReference type="PANTHER" id="PTHR11406:SF23">
    <property type="entry name" value="PHOSPHOGLYCERATE KINASE 1, CHLOROPLASTIC-RELATED"/>
    <property type="match status" value="1"/>
</dbReference>
<comment type="similarity">
    <text evidence="4 13 16">Belongs to the phosphoglycerate kinase family.</text>
</comment>
<dbReference type="UniPathway" id="UPA00109">
    <property type="reaction ID" value="UER00185"/>
</dbReference>
<accession>A0A1N6YX41</accession>
<evidence type="ECO:0000256" key="15">
    <source>
        <dbReference type="PIRSR" id="PIRSR000724-2"/>
    </source>
</evidence>